<keyword evidence="6" id="KW-1185">Reference proteome</keyword>
<reference evidence="5" key="1">
    <citation type="journal article" date="2022" name="bioRxiv">
        <title>Genomics of Preaxostyla Flagellates Illuminates Evolutionary Transitions and the Path Towards Mitochondrial Loss.</title>
        <authorList>
            <person name="Novak L.V.F."/>
            <person name="Treitli S.C."/>
            <person name="Pyrih J."/>
            <person name="Halakuc P."/>
            <person name="Pipaliya S.V."/>
            <person name="Vacek V."/>
            <person name="Brzon O."/>
            <person name="Soukal P."/>
            <person name="Eme L."/>
            <person name="Dacks J.B."/>
            <person name="Karnkowska A."/>
            <person name="Elias M."/>
            <person name="Hampl V."/>
        </authorList>
    </citation>
    <scope>NUCLEOTIDE SEQUENCE</scope>
    <source>
        <strain evidence="5">RCP-MX</strain>
    </source>
</reference>
<comment type="similarity">
    <text evidence="1 4">Belongs to the inositol phosphokinase (IPK) family.</text>
</comment>
<dbReference type="Pfam" id="PF03770">
    <property type="entry name" value="IPK"/>
    <property type="match status" value="1"/>
</dbReference>
<comment type="caution">
    <text evidence="5">The sequence shown here is derived from an EMBL/GenBank/DDBJ whole genome shotgun (WGS) entry which is preliminary data.</text>
</comment>
<dbReference type="InterPro" id="IPR038286">
    <property type="entry name" value="IPK_sf"/>
</dbReference>
<organism evidence="5 6">
    <name type="scientific">Paratrimastix pyriformis</name>
    <dbReference type="NCBI Taxonomy" id="342808"/>
    <lineage>
        <taxon>Eukaryota</taxon>
        <taxon>Metamonada</taxon>
        <taxon>Preaxostyla</taxon>
        <taxon>Paratrimastigidae</taxon>
        <taxon>Paratrimastix</taxon>
    </lineage>
</organism>
<evidence type="ECO:0000256" key="2">
    <source>
        <dbReference type="ARBA" id="ARBA00022679"/>
    </source>
</evidence>
<dbReference type="EC" id="2.7.-.-" evidence="4"/>
<sequence>MATICLYPHQVGGHKILLKSSKRGIILKPFDQKEYDFYESLRFFPEFLSFTCVYYGVTRCSLSSFSASDRPSHPQSLVGDYVMIQDITAGFQRPCVLDIKVGTRQYDDDAPPHKIRSHTLRSQTTTSGSLGLRICGMQVYQSTTLCYMCLDRHCGRALSKEAFPGTVRQFFHNGHRLCREVVRIVRAQISRIEALFTRQRSHRLYSSSLLLVYDGVMVAGPEERPADDLVCSTDVRIVDFAHATRLPAMDSRTRVPDEDYLSGIRTLLAILDGILAEPDLPPVITTAPSNRPCQSQSTAV</sequence>
<evidence type="ECO:0000256" key="1">
    <source>
        <dbReference type="ARBA" id="ARBA00007374"/>
    </source>
</evidence>
<dbReference type="Gene3D" id="3.30.470.160">
    <property type="entry name" value="Inositol polyphosphate kinase"/>
    <property type="match status" value="1"/>
</dbReference>
<accession>A0ABQ8UK22</accession>
<dbReference type="SUPFAM" id="SSF56104">
    <property type="entry name" value="SAICAR synthase-like"/>
    <property type="match status" value="1"/>
</dbReference>
<evidence type="ECO:0000313" key="5">
    <source>
        <dbReference type="EMBL" id="KAJ4459567.1"/>
    </source>
</evidence>
<keyword evidence="3 4" id="KW-0418">Kinase</keyword>
<gene>
    <name evidence="5" type="ORF">PAPYR_4286</name>
</gene>
<evidence type="ECO:0000256" key="4">
    <source>
        <dbReference type="RuleBase" id="RU363090"/>
    </source>
</evidence>
<protein>
    <recommendedName>
        <fullName evidence="4">Kinase</fullName>
        <ecNumber evidence="4">2.7.-.-</ecNumber>
    </recommendedName>
</protein>
<dbReference type="Proteomes" id="UP001141327">
    <property type="component" value="Unassembled WGS sequence"/>
</dbReference>
<name>A0ABQ8UK22_9EUKA</name>
<dbReference type="GO" id="GO:0016301">
    <property type="term" value="F:kinase activity"/>
    <property type="evidence" value="ECO:0007669"/>
    <property type="project" value="UniProtKB-KW"/>
</dbReference>
<dbReference type="PANTHER" id="PTHR12400">
    <property type="entry name" value="INOSITOL POLYPHOSPHATE KINASE"/>
    <property type="match status" value="1"/>
</dbReference>
<dbReference type="PANTHER" id="PTHR12400:SF21">
    <property type="entry name" value="KINASE"/>
    <property type="match status" value="1"/>
</dbReference>
<evidence type="ECO:0000313" key="6">
    <source>
        <dbReference type="Proteomes" id="UP001141327"/>
    </source>
</evidence>
<dbReference type="EMBL" id="JAPMOS010000018">
    <property type="protein sequence ID" value="KAJ4459567.1"/>
    <property type="molecule type" value="Genomic_DNA"/>
</dbReference>
<evidence type="ECO:0000256" key="3">
    <source>
        <dbReference type="ARBA" id="ARBA00022777"/>
    </source>
</evidence>
<proteinExistence type="inferred from homology"/>
<keyword evidence="2 4" id="KW-0808">Transferase</keyword>
<dbReference type="InterPro" id="IPR005522">
    <property type="entry name" value="IPK"/>
</dbReference>